<evidence type="ECO:0000256" key="5">
    <source>
        <dbReference type="ARBA" id="ARBA00023004"/>
    </source>
</evidence>
<evidence type="ECO:0000256" key="4">
    <source>
        <dbReference type="ARBA" id="ARBA00022982"/>
    </source>
</evidence>
<dbReference type="Gene3D" id="1.10.760.10">
    <property type="entry name" value="Cytochrome c-like domain"/>
    <property type="match status" value="1"/>
</dbReference>
<dbReference type="Proteomes" id="UP001139646">
    <property type="component" value="Unassembled WGS sequence"/>
</dbReference>
<dbReference type="InterPro" id="IPR009056">
    <property type="entry name" value="Cyt_c-like_dom"/>
</dbReference>
<feature type="domain" description="Cytochrome c" evidence="7">
    <location>
        <begin position="1"/>
        <end position="60"/>
    </location>
</feature>
<keyword evidence="3 6" id="KW-0479">Metal-binding</keyword>
<sequence length="60" mass="6262">MKAGQEKSAMCVACHGTDGNSVVSMYPKLAGQSANYLAKQLADFKSGARVDPVMVGMVPD</sequence>
<dbReference type="PROSITE" id="PS51007">
    <property type="entry name" value="CYTC"/>
    <property type="match status" value="1"/>
</dbReference>
<evidence type="ECO:0000313" key="9">
    <source>
        <dbReference type="Proteomes" id="UP001139646"/>
    </source>
</evidence>
<gene>
    <name evidence="8" type="ORF">L3081_00570</name>
</gene>
<keyword evidence="2 6" id="KW-0349">Heme</keyword>
<accession>A0ABS9WWM5</accession>
<evidence type="ECO:0000256" key="2">
    <source>
        <dbReference type="ARBA" id="ARBA00022617"/>
    </source>
</evidence>
<proteinExistence type="predicted"/>
<dbReference type="EMBL" id="JAKKSL010000001">
    <property type="protein sequence ID" value="MCI2282165.1"/>
    <property type="molecule type" value="Genomic_DNA"/>
</dbReference>
<dbReference type="RefSeq" id="WP_242282740.1">
    <property type="nucleotide sequence ID" value="NZ_JAKKSL010000001.1"/>
</dbReference>
<dbReference type="PANTHER" id="PTHR33751">
    <property type="entry name" value="CBB3-TYPE CYTOCHROME C OXIDASE SUBUNIT FIXP"/>
    <property type="match status" value="1"/>
</dbReference>
<comment type="caution">
    <text evidence="8">The sequence shown here is derived from an EMBL/GenBank/DDBJ whole genome shotgun (WGS) entry which is preliminary data.</text>
</comment>
<evidence type="ECO:0000313" key="8">
    <source>
        <dbReference type="EMBL" id="MCI2282165.1"/>
    </source>
</evidence>
<keyword evidence="1" id="KW-0813">Transport</keyword>
<organism evidence="8 9">
    <name type="scientific">Colwellia maritima</name>
    <dbReference type="NCBI Taxonomy" id="2912588"/>
    <lineage>
        <taxon>Bacteria</taxon>
        <taxon>Pseudomonadati</taxon>
        <taxon>Pseudomonadota</taxon>
        <taxon>Gammaproteobacteria</taxon>
        <taxon>Alteromonadales</taxon>
        <taxon>Colwelliaceae</taxon>
        <taxon>Colwellia</taxon>
    </lineage>
</organism>
<evidence type="ECO:0000256" key="6">
    <source>
        <dbReference type="PROSITE-ProRule" id="PRU00433"/>
    </source>
</evidence>
<name>A0ABS9WWM5_9GAMM</name>
<dbReference type="PANTHER" id="PTHR33751:SF9">
    <property type="entry name" value="CYTOCHROME C4"/>
    <property type="match status" value="1"/>
</dbReference>
<dbReference type="InterPro" id="IPR050597">
    <property type="entry name" value="Cytochrome_c_Oxidase_Subunit"/>
</dbReference>
<dbReference type="Pfam" id="PF00034">
    <property type="entry name" value="Cytochrom_C"/>
    <property type="match status" value="1"/>
</dbReference>
<evidence type="ECO:0000259" key="7">
    <source>
        <dbReference type="PROSITE" id="PS51007"/>
    </source>
</evidence>
<evidence type="ECO:0000256" key="1">
    <source>
        <dbReference type="ARBA" id="ARBA00022448"/>
    </source>
</evidence>
<keyword evidence="5 6" id="KW-0408">Iron</keyword>
<evidence type="ECO:0000256" key="3">
    <source>
        <dbReference type="ARBA" id="ARBA00022723"/>
    </source>
</evidence>
<reference evidence="8" key="1">
    <citation type="submission" date="2022-01" db="EMBL/GenBank/DDBJ databases">
        <title>Colwellia maritima, isolated from seawater.</title>
        <authorList>
            <person name="Kristyanto S."/>
            <person name="Jung J."/>
            <person name="Jeon C.O."/>
        </authorList>
    </citation>
    <scope>NUCLEOTIDE SEQUENCE</scope>
    <source>
        <strain evidence="8">MSW7</strain>
    </source>
</reference>
<dbReference type="InterPro" id="IPR036909">
    <property type="entry name" value="Cyt_c-like_dom_sf"/>
</dbReference>
<keyword evidence="9" id="KW-1185">Reference proteome</keyword>
<protein>
    <submittedName>
        <fullName evidence="8">C-type cytochrome</fullName>
    </submittedName>
</protein>
<keyword evidence="4" id="KW-0249">Electron transport</keyword>
<dbReference type="SUPFAM" id="SSF46626">
    <property type="entry name" value="Cytochrome c"/>
    <property type="match status" value="1"/>
</dbReference>